<proteinExistence type="predicted"/>
<name>A0A7J8MJW1_9ROSI</name>
<comment type="caution">
    <text evidence="2">The sequence shown here is derived from an EMBL/GenBank/DDBJ whole genome shotgun (WGS) entry which is preliminary data.</text>
</comment>
<keyword evidence="3" id="KW-1185">Reference proteome</keyword>
<evidence type="ECO:0000256" key="1">
    <source>
        <dbReference type="SAM" id="MobiDB-lite"/>
    </source>
</evidence>
<dbReference type="AlphaFoldDB" id="A0A7J8MJW1"/>
<gene>
    <name evidence="2" type="ORF">Golob_009905</name>
</gene>
<organism evidence="2 3">
    <name type="scientific">Gossypium lobatum</name>
    <dbReference type="NCBI Taxonomy" id="34289"/>
    <lineage>
        <taxon>Eukaryota</taxon>
        <taxon>Viridiplantae</taxon>
        <taxon>Streptophyta</taxon>
        <taxon>Embryophyta</taxon>
        <taxon>Tracheophyta</taxon>
        <taxon>Spermatophyta</taxon>
        <taxon>Magnoliopsida</taxon>
        <taxon>eudicotyledons</taxon>
        <taxon>Gunneridae</taxon>
        <taxon>Pentapetalae</taxon>
        <taxon>rosids</taxon>
        <taxon>malvids</taxon>
        <taxon>Malvales</taxon>
        <taxon>Malvaceae</taxon>
        <taxon>Malvoideae</taxon>
        <taxon>Gossypium</taxon>
    </lineage>
</organism>
<accession>A0A7J8MJW1</accession>
<reference evidence="2 3" key="1">
    <citation type="journal article" date="2019" name="Genome Biol. Evol.">
        <title>Insights into the evolution of the New World diploid cottons (Gossypium, subgenus Houzingenia) based on genome sequencing.</title>
        <authorList>
            <person name="Grover C.E."/>
            <person name="Arick M.A. 2nd"/>
            <person name="Thrash A."/>
            <person name="Conover J.L."/>
            <person name="Sanders W.S."/>
            <person name="Peterson D.G."/>
            <person name="Frelichowski J.E."/>
            <person name="Scheffler J.A."/>
            <person name="Scheffler B.E."/>
            <person name="Wendel J.F."/>
        </authorList>
    </citation>
    <scope>NUCLEOTIDE SEQUENCE [LARGE SCALE GENOMIC DNA]</scope>
    <source>
        <strain evidence="2">157</strain>
        <tissue evidence="2">Leaf</tissue>
    </source>
</reference>
<evidence type="ECO:0000313" key="3">
    <source>
        <dbReference type="Proteomes" id="UP000593572"/>
    </source>
</evidence>
<protein>
    <submittedName>
        <fullName evidence="2">Uncharacterized protein</fullName>
    </submittedName>
</protein>
<dbReference type="EMBL" id="JABEZX010000009">
    <property type="protein sequence ID" value="MBA0565005.1"/>
    <property type="molecule type" value="Genomic_DNA"/>
</dbReference>
<dbReference type="Proteomes" id="UP000593572">
    <property type="component" value="Unassembled WGS sequence"/>
</dbReference>
<feature type="region of interest" description="Disordered" evidence="1">
    <location>
        <begin position="33"/>
        <end position="52"/>
    </location>
</feature>
<sequence>MPGSEYSSVELQRMLMTDSGMAAAAQQLMQLSDEDKSSISSSNGNKNCKKIRAKDDERERFFKHNQYEMT</sequence>
<evidence type="ECO:0000313" key="2">
    <source>
        <dbReference type="EMBL" id="MBA0565005.1"/>
    </source>
</evidence>